<organism evidence="2 3">
    <name type="scientific">Aspergillus glaucus CBS 516.65</name>
    <dbReference type="NCBI Taxonomy" id="1160497"/>
    <lineage>
        <taxon>Eukaryota</taxon>
        <taxon>Fungi</taxon>
        <taxon>Dikarya</taxon>
        <taxon>Ascomycota</taxon>
        <taxon>Pezizomycotina</taxon>
        <taxon>Eurotiomycetes</taxon>
        <taxon>Eurotiomycetidae</taxon>
        <taxon>Eurotiales</taxon>
        <taxon>Aspergillaceae</taxon>
        <taxon>Aspergillus</taxon>
        <taxon>Aspergillus subgen. Aspergillus</taxon>
    </lineage>
</organism>
<dbReference type="VEuPathDB" id="FungiDB:ASPGLDRAFT_46308"/>
<feature type="region of interest" description="Disordered" evidence="1">
    <location>
        <begin position="1"/>
        <end position="23"/>
    </location>
</feature>
<evidence type="ECO:0000313" key="2">
    <source>
        <dbReference type="EMBL" id="OJJ85309.1"/>
    </source>
</evidence>
<name>A0A1L9VN22_ASPGL</name>
<evidence type="ECO:0000313" key="3">
    <source>
        <dbReference type="Proteomes" id="UP000184300"/>
    </source>
</evidence>
<accession>A0A1L9VN22</accession>
<dbReference type="AlphaFoldDB" id="A0A1L9VN22"/>
<dbReference type="OrthoDB" id="4511048at2759"/>
<protein>
    <submittedName>
        <fullName evidence="2">Uncharacterized protein</fullName>
    </submittedName>
</protein>
<dbReference type="EMBL" id="KV878895">
    <property type="protein sequence ID" value="OJJ85309.1"/>
    <property type="molecule type" value="Genomic_DNA"/>
</dbReference>
<sequence>MTTIERQQMIDSFNTNTPVTTSDREMQTLSPNMIISPFSLIEVGYTCVRGFRLVLIGPK</sequence>
<proteinExistence type="predicted"/>
<gene>
    <name evidence="2" type="ORF">ASPGLDRAFT_46308</name>
</gene>
<evidence type="ECO:0000256" key="1">
    <source>
        <dbReference type="SAM" id="MobiDB-lite"/>
    </source>
</evidence>
<reference evidence="3" key="1">
    <citation type="journal article" date="2017" name="Genome Biol.">
        <title>Comparative genomics reveals high biological diversity and specific adaptations in the industrially and medically important fungal genus Aspergillus.</title>
        <authorList>
            <person name="de Vries R.P."/>
            <person name="Riley R."/>
            <person name="Wiebenga A."/>
            <person name="Aguilar-Osorio G."/>
            <person name="Amillis S."/>
            <person name="Uchima C.A."/>
            <person name="Anderluh G."/>
            <person name="Asadollahi M."/>
            <person name="Askin M."/>
            <person name="Barry K."/>
            <person name="Battaglia E."/>
            <person name="Bayram O."/>
            <person name="Benocci T."/>
            <person name="Braus-Stromeyer S.A."/>
            <person name="Caldana C."/>
            <person name="Canovas D."/>
            <person name="Cerqueira G.C."/>
            <person name="Chen F."/>
            <person name="Chen W."/>
            <person name="Choi C."/>
            <person name="Clum A."/>
            <person name="Dos Santos R.A."/>
            <person name="Damasio A.R."/>
            <person name="Diallinas G."/>
            <person name="Emri T."/>
            <person name="Fekete E."/>
            <person name="Flipphi M."/>
            <person name="Freyberg S."/>
            <person name="Gallo A."/>
            <person name="Gournas C."/>
            <person name="Habgood R."/>
            <person name="Hainaut M."/>
            <person name="Harispe M.L."/>
            <person name="Henrissat B."/>
            <person name="Hilden K.S."/>
            <person name="Hope R."/>
            <person name="Hossain A."/>
            <person name="Karabika E."/>
            <person name="Karaffa L."/>
            <person name="Karanyi Z."/>
            <person name="Krasevec N."/>
            <person name="Kuo A."/>
            <person name="Kusch H."/>
            <person name="LaButti K."/>
            <person name="Lagendijk E.L."/>
            <person name="Lapidus A."/>
            <person name="Levasseur A."/>
            <person name="Lindquist E."/>
            <person name="Lipzen A."/>
            <person name="Logrieco A.F."/>
            <person name="MacCabe A."/>
            <person name="Maekelae M.R."/>
            <person name="Malavazi I."/>
            <person name="Melin P."/>
            <person name="Meyer V."/>
            <person name="Mielnichuk N."/>
            <person name="Miskei M."/>
            <person name="Molnar A.P."/>
            <person name="Mule G."/>
            <person name="Ngan C.Y."/>
            <person name="Orejas M."/>
            <person name="Orosz E."/>
            <person name="Ouedraogo J.P."/>
            <person name="Overkamp K.M."/>
            <person name="Park H.-S."/>
            <person name="Perrone G."/>
            <person name="Piumi F."/>
            <person name="Punt P.J."/>
            <person name="Ram A.F."/>
            <person name="Ramon A."/>
            <person name="Rauscher S."/>
            <person name="Record E."/>
            <person name="Riano-Pachon D.M."/>
            <person name="Robert V."/>
            <person name="Roehrig J."/>
            <person name="Ruller R."/>
            <person name="Salamov A."/>
            <person name="Salih N.S."/>
            <person name="Samson R.A."/>
            <person name="Sandor E."/>
            <person name="Sanguinetti M."/>
            <person name="Schuetze T."/>
            <person name="Sepcic K."/>
            <person name="Shelest E."/>
            <person name="Sherlock G."/>
            <person name="Sophianopoulou V."/>
            <person name="Squina F.M."/>
            <person name="Sun H."/>
            <person name="Susca A."/>
            <person name="Todd R.B."/>
            <person name="Tsang A."/>
            <person name="Unkles S.E."/>
            <person name="van de Wiele N."/>
            <person name="van Rossen-Uffink D."/>
            <person name="Oliveira J.V."/>
            <person name="Vesth T.C."/>
            <person name="Visser J."/>
            <person name="Yu J.-H."/>
            <person name="Zhou M."/>
            <person name="Andersen M.R."/>
            <person name="Archer D.B."/>
            <person name="Baker S.E."/>
            <person name="Benoit I."/>
            <person name="Brakhage A.A."/>
            <person name="Braus G.H."/>
            <person name="Fischer R."/>
            <person name="Frisvad J.C."/>
            <person name="Goldman G.H."/>
            <person name="Houbraken J."/>
            <person name="Oakley B."/>
            <person name="Pocsi I."/>
            <person name="Scazzocchio C."/>
            <person name="Seiboth B."/>
            <person name="vanKuyk P.A."/>
            <person name="Wortman J."/>
            <person name="Dyer P.S."/>
            <person name="Grigoriev I.V."/>
        </authorList>
    </citation>
    <scope>NUCLEOTIDE SEQUENCE [LARGE SCALE GENOMIC DNA]</scope>
    <source>
        <strain evidence="3">CBS 516.65</strain>
    </source>
</reference>
<dbReference type="Proteomes" id="UP000184300">
    <property type="component" value="Unassembled WGS sequence"/>
</dbReference>
<dbReference type="GeneID" id="34462676"/>
<dbReference type="RefSeq" id="XP_022402007.1">
    <property type="nucleotide sequence ID" value="XM_022546415.1"/>
</dbReference>
<keyword evidence="3" id="KW-1185">Reference proteome</keyword>